<feature type="compositionally biased region" description="Low complexity" evidence="2">
    <location>
        <begin position="464"/>
        <end position="474"/>
    </location>
</feature>
<dbReference type="PANTHER" id="PTHR43941:SF1">
    <property type="entry name" value="STRUCTURAL MAINTENANCE OF CHROMOSOMES PROTEIN 2"/>
    <property type="match status" value="1"/>
</dbReference>
<feature type="compositionally biased region" description="Polar residues" evidence="2">
    <location>
        <begin position="408"/>
        <end position="420"/>
    </location>
</feature>
<keyword evidence="4" id="KW-1185">Reference proteome</keyword>
<feature type="region of interest" description="Disordered" evidence="2">
    <location>
        <begin position="339"/>
        <end position="393"/>
    </location>
</feature>
<feature type="compositionally biased region" description="Basic and acidic residues" evidence="2">
    <location>
        <begin position="269"/>
        <end position="281"/>
    </location>
</feature>
<dbReference type="Proteomes" id="UP001562354">
    <property type="component" value="Unassembled WGS sequence"/>
</dbReference>
<accession>A0ABR3PMX5</accession>
<feature type="coiled-coil region" evidence="1">
    <location>
        <begin position="45"/>
        <end position="114"/>
    </location>
</feature>
<sequence>MAVVSTMHTSLDSNYDQLSLQSSQLELAYNRSTHLIDILSKDESIRKLRAQSHILEDDSEELRDLLAQEEDRAESLEKLVQDNLARAEDAEARATDLEAELRAMDQEVSMLRAETKALHNITTDSEKLLTEKLELTRELSTLKPELEYLRARLSSNDSLLTEKLSLQRQLSEIQVQLEHSRSETKRAQAKRRNTVFELDQEEQLSDLQKSLTREKRKREKAEEALDSARAEIERLEKSDQKKSANDAKLAENEAGFEVQLEDARRQLAADKKERERVEKTLSKSQQDWEATKALLDDKLNQFRSKLKSTKARLKETEDQLAEAQHAAAASVQTNIIPITKSKKSTTETTKPATKKRKAGEIDPDSQKLGTPGQDKPAKKGRKAAAAAAAAAVGDKSTFSITPFLNRTLSIQPEGSPSSNAGHGASDSEADSDDVASPAAVAKTTKLKKLPLAPVPANEANIEKTASSATSGSSGRAKKAPKPIEQLEKVEEEDEDDNEEDEEAMSAQQPKKSSTAKQSKTTVSKIPLKGGEDDDGTTSKPAAAEGKENAQQRKPKQKVRKSLATFTSFVLDPEPTTRMDKSQKEKQKSKKRKLGGLVKTLFDDDDDNNNNANDNATSSKPLPGRFGVFKGGSVLSGATGSAFGNAAGARKPKTKASGLLMESADGAFQFSPLKRNRGGAGASFFK</sequence>
<proteinExistence type="predicted"/>
<feature type="compositionally biased region" description="Acidic residues" evidence="2">
    <location>
        <begin position="489"/>
        <end position="503"/>
    </location>
</feature>
<organism evidence="3 4">
    <name type="scientific">Neodothiora populina</name>
    <dbReference type="NCBI Taxonomy" id="2781224"/>
    <lineage>
        <taxon>Eukaryota</taxon>
        <taxon>Fungi</taxon>
        <taxon>Dikarya</taxon>
        <taxon>Ascomycota</taxon>
        <taxon>Pezizomycotina</taxon>
        <taxon>Dothideomycetes</taxon>
        <taxon>Dothideomycetidae</taxon>
        <taxon>Dothideales</taxon>
        <taxon>Dothioraceae</taxon>
        <taxon>Neodothiora</taxon>
    </lineage>
</organism>
<dbReference type="EMBL" id="JBFMKM010000003">
    <property type="protein sequence ID" value="KAL1310811.1"/>
    <property type="molecule type" value="Genomic_DNA"/>
</dbReference>
<reference evidence="3 4" key="1">
    <citation type="submission" date="2024-07" db="EMBL/GenBank/DDBJ databases">
        <title>Draft sequence of the Neodothiora populina.</title>
        <authorList>
            <person name="Drown D.D."/>
            <person name="Schuette U.S."/>
            <person name="Buechlein A.B."/>
            <person name="Rusch D.R."/>
            <person name="Winton L.W."/>
            <person name="Adams G.A."/>
        </authorList>
    </citation>
    <scope>NUCLEOTIDE SEQUENCE [LARGE SCALE GENOMIC DNA]</scope>
    <source>
        <strain evidence="3 4">CPC 39397</strain>
    </source>
</reference>
<evidence type="ECO:0000313" key="4">
    <source>
        <dbReference type="Proteomes" id="UP001562354"/>
    </source>
</evidence>
<feature type="compositionally biased region" description="Low complexity" evidence="2">
    <location>
        <begin position="505"/>
        <end position="524"/>
    </location>
</feature>
<evidence type="ECO:0000256" key="2">
    <source>
        <dbReference type="SAM" id="MobiDB-lite"/>
    </source>
</evidence>
<feature type="region of interest" description="Disordered" evidence="2">
    <location>
        <begin position="269"/>
        <end position="288"/>
    </location>
</feature>
<evidence type="ECO:0000313" key="3">
    <source>
        <dbReference type="EMBL" id="KAL1310811.1"/>
    </source>
</evidence>
<comment type="caution">
    <text evidence="3">The sequence shown here is derived from an EMBL/GenBank/DDBJ whole genome shotgun (WGS) entry which is preliminary data.</text>
</comment>
<feature type="compositionally biased region" description="Low complexity" evidence="2">
    <location>
        <begin position="434"/>
        <end position="456"/>
    </location>
</feature>
<dbReference type="GeneID" id="95974753"/>
<name>A0ABR3PMX5_9PEZI</name>
<feature type="region of interest" description="Disordered" evidence="2">
    <location>
        <begin position="408"/>
        <end position="630"/>
    </location>
</feature>
<evidence type="ECO:0000256" key="1">
    <source>
        <dbReference type="SAM" id="Coils"/>
    </source>
</evidence>
<dbReference type="PANTHER" id="PTHR43941">
    <property type="entry name" value="STRUCTURAL MAINTENANCE OF CHROMOSOMES PROTEIN 2"/>
    <property type="match status" value="1"/>
</dbReference>
<gene>
    <name evidence="3" type="ORF">AAFC00_001050</name>
</gene>
<dbReference type="RefSeq" id="XP_069203660.1">
    <property type="nucleotide sequence ID" value="XM_069340186.1"/>
</dbReference>
<protein>
    <submittedName>
        <fullName evidence="3">Uncharacterized protein</fullName>
    </submittedName>
</protein>
<keyword evidence="1" id="KW-0175">Coiled coil</keyword>
<feature type="compositionally biased region" description="Basic and acidic residues" evidence="2">
    <location>
        <begin position="574"/>
        <end position="585"/>
    </location>
</feature>